<organism evidence="1 2">
    <name type="scientific">Apiosordaria backusii</name>
    <dbReference type="NCBI Taxonomy" id="314023"/>
    <lineage>
        <taxon>Eukaryota</taxon>
        <taxon>Fungi</taxon>
        <taxon>Dikarya</taxon>
        <taxon>Ascomycota</taxon>
        <taxon>Pezizomycotina</taxon>
        <taxon>Sordariomycetes</taxon>
        <taxon>Sordariomycetidae</taxon>
        <taxon>Sordariales</taxon>
        <taxon>Lasiosphaeriaceae</taxon>
        <taxon>Apiosordaria</taxon>
    </lineage>
</organism>
<sequence>METEPSPQATLLLLPGELRNHIYREYLCAGTEDGYVYDFEAGKLRTADHQPIELNLMYTCKRIAQEMRGLALSIHTVTFSTLYSRTLRTRAARWAYFVSRFRGGIGWHAVRQAVPPEVIRQVVGERSLVHAISCLHDRDAPEHEDFENFGPRPFDWEKRGGLAAYLAIIKEPWRIPTEDELDTIGACLPTPAHRAPAALRDMWQDHPGKFRFSAAAAAIHFLSSLPANTRKYMRRICLREDRVSVAHPECHIRGLVPYCLENPALRIERRASLWTNLFQACAWGSAGGQFKDPFDWPFGLIDWMGHWGGPFGDVDEDLPADHATRPVALWMAEASHPDIPDSVSLVLDGDPTRERSADVFREAVQRDAAWQTAMERRFIDMPTVLFNMREITAEHGWHVVRFPQLLLDINKPSSRIQCNFDPGQPWDDDQIAEIISTNKIAEDALVPNLDDNGQPYPVYPEAAWESERSDLFFATVSPLPPFRDLLDDNMDPGYIELDWVPPWDRLRARGADV</sequence>
<name>A0AA40ES65_9PEZI</name>
<dbReference type="Proteomes" id="UP001172159">
    <property type="component" value="Unassembled WGS sequence"/>
</dbReference>
<accession>A0AA40ES65</accession>
<dbReference type="AlphaFoldDB" id="A0AA40ES65"/>
<evidence type="ECO:0000313" key="1">
    <source>
        <dbReference type="EMBL" id="KAK0744514.1"/>
    </source>
</evidence>
<proteinExistence type="predicted"/>
<reference evidence="1" key="1">
    <citation type="submission" date="2023-06" db="EMBL/GenBank/DDBJ databases">
        <title>Genome-scale phylogeny and comparative genomics of the fungal order Sordariales.</title>
        <authorList>
            <consortium name="Lawrence Berkeley National Laboratory"/>
            <person name="Hensen N."/>
            <person name="Bonometti L."/>
            <person name="Westerberg I."/>
            <person name="Brannstrom I.O."/>
            <person name="Guillou S."/>
            <person name="Cros-Aarteil S."/>
            <person name="Calhoun S."/>
            <person name="Haridas S."/>
            <person name="Kuo A."/>
            <person name="Mondo S."/>
            <person name="Pangilinan J."/>
            <person name="Riley R."/>
            <person name="Labutti K."/>
            <person name="Andreopoulos B."/>
            <person name="Lipzen A."/>
            <person name="Chen C."/>
            <person name="Yanf M."/>
            <person name="Daum C."/>
            <person name="Ng V."/>
            <person name="Clum A."/>
            <person name="Steindorff A."/>
            <person name="Ohm R."/>
            <person name="Martin F."/>
            <person name="Silar P."/>
            <person name="Natvig D."/>
            <person name="Lalanne C."/>
            <person name="Gautier V."/>
            <person name="Ament-Velasquez S.L."/>
            <person name="Kruys A."/>
            <person name="Hutchinson M.I."/>
            <person name="Powell A.J."/>
            <person name="Barry K."/>
            <person name="Miller A.N."/>
            <person name="Grigoriev I.V."/>
            <person name="Debuchy R."/>
            <person name="Gladieux P."/>
            <person name="Thoren M.H."/>
            <person name="Johannesson H."/>
        </authorList>
    </citation>
    <scope>NUCLEOTIDE SEQUENCE</scope>
    <source>
        <strain evidence="1">CBS 540.89</strain>
    </source>
</reference>
<evidence type="ECO:0000313" key="2">
    <source>
        <dbReference type="Proteomes" id="UP001172159"/>
    </source>
</evidence>
<dbReference type="EMBL" id="JAUKTV010000002">
    <property type="protein sequence ID" value="KAK0744514.1"/>
    <property type="molecule type" value="Genomic_DNA"/>
</dbReference>
<protein>
    <submittedName>
        <fullName evidence="1">Uncharacterized protein</fullName>
    </submittedName>
</protein>
<keyword evidence="2" id="KW-1185">Reference proteome</keyword>
<gene>
    <name evidence="1" type="ORF">B0T21DRAFT_280526</name>
</gene>
<comment type="caution">
    <text evidence="1">The sequence shown here is derived from an EMBL/GenBank/DDBJ whole genome shotgun (WGS) entry which is preliminary data.</text>
</comment>